<evidence type="ECO:0000256" key="1">
    <source>
        <dbReference type="SAM" id="MobiDB-lite"/>
    </source>
</evidence>
<feature type="compositionally biased region" description="Pro residues" evidence="1">
    <location>
        <begin position="29"/>
        <end position="45"/>
    </location>
</feature>
<sequence>MILLRIAALASALALAACGKSSDPATAPAAPPTAAPQPVAAPEPAAPAPVDAFLAALRPHCGQAFAGRITANEPPPETADPFDGKPLVMHVRECEASVMRIPFHVGDDHSRTWVLTRTDTGLRLKHDHRHADGSHDAVTMYGGDTTAPGTAQRQEFPVDAESIASFEKNGLAASVTNLWAMEIEPGRRFVYELGRPGRLFRVEFDLTAPVTPLPPAPWGATEG</sequence>
<proteinExistence type="predicted"/>
<keyword evidence="2" id="KW-0732">Signal</keyword>
<evidence type="ECO:0000313" key="3">
    <source>
        <dbReference type="EMBL" id="MBB5209009.1"/>
    </source>
</evidence>
<dbReference type="PROSITE" id="PS51257">
    <property type="entry name" value="PROKAR_LIPOPROTEIN"/>
    <property type="match status" value="1"/>
</dbReference>
<dbReference type="RefSeq" id="WP_183961544.1">
    <property type="nucleotide sequence ID" value="NZ_JACHHP010000004.1"/>
</dbReference>
<protein>
    <submittedName>
        <fullName evidence="3">Uncharacterized protein</fullName>
    </submittedName>
</protein>
<dbReference type="Proteomes" id="UP000521199">
    <property type="component" value="Unassembled WGS sequence"/>
</dbReference>
<name>A0A7W8D6V2_9GAMM</name>
<reference evidence="3 4" key="1">
    <citation type="submission" date="2020-08" db="EMBL/GenBank/DDBJ databases">
        <title>Genomic Encyclopedia of Type Strains, Phase IV (KMG-IV): sequencing the most valuable type-strain genomes for metagenomic binning, comparative biology and taxonomic classification.</title>
        <authorList>
            <person name="Goeker M."/>
        </authorList>
    </citation>
    <scope>NUCLEOTIDE SEQUENCE [LARGE SCALE GENOMIC DNA]</scope>
    <source>
        <strain evidence="3 4">DSM 24163</strain>
    </source>
</reference>
<comment type="caution">
    <text evidence="3">The sequence shown here is derived from an EMBL/GenBank/DDBJ whole genome shotgun (WGS) entry which is preliminary data.</text>
</comment>
<gene>
    <name evidence="3" type="ORF">HNQ52_002559</name>
</gene>
<accession>A0A7W8D6V2</accession>
<dbReference type="EMBL" id="JACHHP010000004">
    <property type="protein sequence ID" value="MBB5209009.1"/>
    <property type="molecule type" value="Genomic_DNA"/>
</dbReference>
<evidence type="ECO:0000313" key="4">
    <source>
        <dbReference type="Proteomes" id="UP000521199"/>
    </source>
</evidence>
<organism evidence="3 4">
    <name type="scientific">Chiayiivirga flava</name>
    <dbReference type="NCBI Taxonomy" id="659595"/>
    <lineage>
        <taxon>Bacteria</taxon>
        <taxon>Pseudomonadati</taxon>
        <taxon>Pseudomonadota</taxon>
        <taxon>Gammaproteobacteria</taxon>
        <taxon>Lysobacterales</taxon>
        <taxon>Lysobacteraceae</taxon>
        <taxon>Chiayiivirga</taxon>
    </lineage>
</organism>
<feature type="signal peptide" evidence="2">
    <location>
        <begin position="1"/>
        <end position="16"/>
    </location>
</feature>
<keyword evidence="4" id="KW-1185">Reference proteome</keyword>
<dbReference type="AlphaFoldDB" id="A0A7W8D6V2"/>
<feature type="chain" id="PRO_5031497179" evidence="2">
    <location>
        <begin position="17"/>
        <end position="223"/>
    </location>
</feature>
<feature type="region of interest" description="Disordered" evidence="1">
    <location>
        <begin position="21"/>
        <end position="45"/>
    </location>
</feature>
<evidence type="ECO:0000256" key="2">
    <source>
        <dbReference type="SAM" id="SignalP"/>
    </source>
</evidence>